<dbReference type="InterPro" id="IPR050789">
    <property type="entry name" value="Diverse_Enzym_Activities"/>
</dbReference>
<accession>A0AA45QRD4</accession>
<evidence type="ECO:0000313" key="3">
    <source>
        <dbReference type="EMBL" id="QSE76722.1"/>
    </source>
</evidence>
<dbReference type="AlphaFoldDB" id="A0AA45QRD4"/>
<gene>
    <name evidence="3" type="ORF">JW886_00015</name>
</gene>
<dbReference type="InterPro" id="IPR001466">
    <property type="entry name" value="Beta-lactam-related"/>
</dbReference>
<dbReference type="KEGG" id="lti:JW886_00015"/>
<keyword evidence="1" id="KW-0378">Hydrolase</keyword>
<sequence>MRNQQEITTIIDDYIQRGLFPGVEYAIIEGAKVSHFIEGNASIQPTKVPLTSGKKWDLASVTKVVGTGTAIIDLVFAGKLELDRPLQKYYPEFTDSTVSIRQLLTHTSGINPYIPHRNELTKEELISAINHIEVTPDKQFNYTDINFILLGFLLEKLYGKNLADIFKEQIFEQRKMLNTSFGPVTHAVPTSLATPKGTVHDPKARVLGEDCGAAGLFSTLDDLVAFSQMYFEEKKYLKLLKNYAFGEKSRSLAWDLPTSDHDWLLHTGYTGIFLLINPRKKKAVIFLSNRVHLKDERLEWIKARDILIHFLITQLTDD</sequence>
<dbReference type="InterPro" id="IPR012338">
    <property type="entry name" value="Beta-lactam/transpept-like"/>
</dbReference>
<keyword evidence="4" id="KW-1185">Reference proteome</keyword>
<name>A0AA45QRD4_9LACT</name>
<evidence type="ECO:0000259" key="2">
    <source>
        <dbReference type="Pfam" id="PF00144"/>
    </source>
</evidence>
<protein>
    <submittedName>
        <fullName evidence="3">Beta-lactamase family protein</fullName>
    </submittedName>
</protein>
<dbReference type="SUPFAM" id="SSF56601">
    <property type="entry name" value="beta-lactamase/transpeptidase-like"/>
    <property type="match status" value="1"/>
</dbReference>
<dbReference type="Proteomes" id="UP000663608">
    <property type="component" value="Chromosome"/>
</dbReference>
<proteinExistence type="predicted"/>
<reference evidence="3 4" key="1">
    <citation type="submission" date="2021-02" db="EMBL/GenBank/DDBJ databases">
        <title>Complete genome sequence of Lactococcus lactis strain K_LL004.</title>
        <authorList>
            <person name="Kim H.B."/>
        </authorList>
    </citation>
    <scope>NUCLEOTIDE SEQUENCE [LARGE SCALE GENOMIC DNA]</scope>
    <source>
        <strain evidence="3 4">K_LL004</strain>
    </source>
</reference>
<dbReference type="RefSeq" id="WP_205872006.1">
    <property type="nucleotide sequence ID" value="NZ_CP070872.1"/>
</dbReference>
<dbReference type="Pfam" id="PF00144">
    <property type="entry name" value="Beta-lactamase"/>
    <property type="match status" value="1"/>
</dbReference>
<dbReference type="PANTHER" id="PTHR43283:SF11">
    <property type="entry name" value="BETA-LACTAMASE-RELATED DOMAIN-CONTAINING PROTEIN"/>
    <property type="match status" value="1"/>
</dbReference>
<dbReference type="Gene3D" id="3.40.710.10">
    <property type="entry name" value="DD-peptidase/beta-lactamase superfamily"/>
    <property type="match status" value="1"/>
</dbReference>
<evidence type="ECO:0000256" key="1">
    <source>
        <dbReference type="ARBA" id="ARBA00022801"/>
    </source>
</evidence>
<feature type="domain" description="Beta-lactamase-related" evidence="2">
    <location>
        <begin position="10"/>
        <end position="305"/>
    </location>
</feature>
<dbReference type="EMBL" id="CP070872">
    <property type="protein sequence ID" value="QSE76722.1"/>
    <property type="molecule type" value="Genomic_DNA"/>
</dbReference>
<evidence type="ECO:0000313" key="4">
    <source>
        <dbReference type="Proteomes" id="UP000663608"/>
    </source>
</evidence>
<dbReference type="GO" id="GO:0016787">
    <property type="term" value="F:hydrolase activity"/>
    <property type="evidence" value="ECO:0007669"/>
    <property type="project" value="UniProtKB-KW"/>
</dbReference>
<organism evidence="3 4">
    <name type="scientific">Lactococcus taiwanensis</name>
    <dbReference type="NCBI Taxonomy" id="1151742"/>
    <lineage>
        <taxon>Bacteria</taxon>
        <taxon>Bacillati</taxon>
        <taxon>Bacillota</taxon>
        <taxon>Bacilli</taxon>
        <taxon>Lactobacillales</taxon>
        <taxon>Streptococcaceae</taxon>
        <taxon>Lactococcus</taxon>
    </lineage>
</organism>
<dbReference type="PANTHER" id="PTHR43283">
    <property type="entry name" value="BETA-LACTAMASE-RELATED"/>
    <property type="match status" value="1"/>
</dbReference>